<dbReference type="OrthoDB" id="1049195at2759"/>
<dbReference type="InterPro" id="IPR035979">
    <property type="entry name" value="RBD_domain_sf"/>
</dbReference>
<protein>
    <recommendedName>
        <fullName evidence="4">RRM domain-containing protein</fullName>
    </recommendedName>
</protein>
<feature type="domain" description="RRM" evidence="4">
    <location>
        <begin position="71"/>
        <end position="148"/>
    </location>
</feature>
<organism evidence="5 6">
    <name type="scientific">Drosophila yakuba</name>
    <name type="common">Fruit fly</name>
    <dbReference type="NCBI Taxonomy" id="7245"/>
    <lineage>
        <taxon>Eukaryota</taxon>
        <taxon>Metazoa</taxon>
        <taxon>Ecdysozoa</taxon>
        <taxon>Arthropoda</taxon>
        <taxon>Hexapoda</taxon>
        <taxon>Insecta</taxon>
        <taxon>Pterygota</taxon>
        <taxon>Neoptera</taxon>
        <taxon>Endopterygota</taxon>
        <taxon>Diptera</taxon>
        <taxon>Brachycera</taxon>
        <taxon>Muscomorpha</taxon>
        <taxon>Ephydroidea</taxon>
        <taxon>Drosophilidae</taxon>
        <taxon>Drosophila</taxon>
        <taxon>Sophophora</taxon>
    </lineage>
</organism>
<feature type="region of interest" description="Disordered" evidence="3">
    <location>
        <begin position="223"/>
        <end position="253"/>
    </location>
</feature>
<accession>B4P2H1</accession>
<dbReference type="PANTHER" id="PTHR19965">
    <property type="entry name" value="RNA AND EXPORT FACTOR BINDING PROTEIN"/>
    <property type="match status" value="1"/>
</dbReference>
<evidence type="ECO:0000259" key="4">
    <source>
        <dbReference type="PROSITE" id="PS50102"/>
    </source>
</evidence>
<dbReference type="Proteomes" id="UP000002282">
    <property type="component" value="Chromosome 2L"/>
</dbReference>
<sequence length="253" mass="29291">MLNKMEMSLDDIIKLNLGFKNKVRRGQKEKVRKTTAEGGFKGIRRTRNATGFIQKTKFQQGRTFREPKRPTFLMVCNLDYGVNDDDIMELFNESGLVQQGLVHYDREGNSLGTAQLMCKYRADAMKIIKQFHGVFLDGRRLKLHLIQKTRDFKRPDGESRSLQSGSLQSRPFKNHYYQPRPFRPAAFKTLTFSPRPFERDGIQVDSSSYESLVSEPIFRAKSNGGTFRKSGLRNSNRNSTPHKNAYRNNDFIH</sequence>
<dbReference type="GO" id="GO:0005634">
    <property type="term" value="C:nucleus"/>
    <property type="evidence" value="ECO:0007669"/>
    <property type="project" value="TreeGrafter"/>
</dbReference>
<dbReference type="PROSITE" id="PS50102">
    <property type="entry name" value="RRM"/>
    <property type="match status" value="1"/>
</dbReference>
<evidence type="ECO:0000256" key="3">
    <source>
        <dbReference type="SAM" id="MobiDB-lite"/>
    </source>
</evidence>
<evidence type="ECO:0000256" key="2">
    <source>
        <dbReference type="PROSITE-ProRule" id="PRU00176"/>
    </source>
</evidence>
<proteinExistence type="predicted"/>
<evidence type="ECO:0000256" key="1">
    <source>
        <dbReference type="ARBA" id="ARBA00022884"/>
    </source>
</evidence>
<dbReference type="InterPro" id="IPR000504">
    <property type="entry name" value="RRM_dom"/>
</dbReference>
<keyword evidence="1 2" id="KW-0694">RNA-binding</keyword>
<reference evidence="5 6" key="2">
    <citation type="journal article" date="2007" name="PLoS Biol.">
        <title>Principles of genome evolution in the Drosophila melanogaster species group.</title>
        <authorList>
            <person name="Ranz J.M."/>
            <person name="Maurin D."/>
            <person name="Chan Y.S."/>
            <person name="von Grotthuss M."/>
            <person name="Hillier L.W."/>
            <person name="Roote J."/>
            <person name="Ashburner M."/>
            <person name="Bergman C.M."/>
        </authorList>
    </citation>
    <scope>NUCLEOTIDE SEQUENCE [LARGE SCALE GENOMIC DNA]</scope>
    <source>
        <strain evidence="6">Tai18E2 / Tucson 14021-0261.01</strain>
    </source>
</reference>
<dbReference type="KEGG" id="dya:Dyak_GE12174"/>
<feature type="compositionally biased region" description="Polar residues" evidence="3">
    <location>
        <begin position="232"/>
        <end position="242"/>
    </location>
</feature>
<keyword evidence="6" id="KW-1185">Reference proteome</keyword>
<dbReference type="eggNOG" id="KOG0533">
    <property type="taxonomic scope" value="Eukaryota"/>
</dbReference>
<reference evidence="5 6" key="1">
    <citation type="journal article" date="2007" name="Nature">
        <title>Evolution of genes and genomes on the Drosophila phylogeny.</title>
        <authorList>
            <consortium name="Drosophila 12 Genomes Consortium"/>
            <person name="Clark A.G."/>
            <person name="Eisen M.B."/>
            <person name="Smith D.R."/>
            <person name="Bergman C.M."/>
            <person name="Oliver B."/>
            <person name="Markow T.A."/>
            <person name="Kaufman T.C."/>
            <person name="Kellis M."/>
            <person name="Gelbart W."/>
            <person name="Iyer V.N."/>
            <person name="Pollard D.A."/>
            <person name="Sackton T.B."/>
            <person name="Larracuente A.M."/>
            <person name="Singh N.D."/>
            <person name="Abad J.P."/>
            <person name="Abt D.N."/>
            <person name="Adryan B."/>
            <person name="Aguade M."/>
            <person name="Akashi H."/>
            <person name="Anderson W.W."/>
            <person name="Aquadro C.F."/>
            <person name="Ardell D.H."/>
            <person name="Arguello R."/>
            <person name="Artieri C.G."/>
            <person name="Barbash D.A."/>
            <person name="Barker D."/>
            <person name="Barsanti P."/>
            <person name="Batterham P."/>
            <person name="Batzoglou S."/>
            <person name="Begun D."/>
            <person name="Bhutkar A."/>
            <person name="Blanco E."/>
            <person name="Bosak S.A."/>
            <person name="Bradley R.K."/>
            <person name="Brand A.D."/>
            <person name="Brent M.R."/>
            <person name="Brooks A.N."/>
            <person name="Brown R.H."/>
            <person name="Butlin R.K."/>
            <person name="Caggese C."/>
            <person name="Calvi B.R."/>
            <person name="Bernardo de Carvalho A."/>
            <person name="Caspi A."/>
            <person name="Castrezana S."/>
            <person name="Celniker S.E."/>
            <person name="Chang J.L."/>
            <person name="Chapple C."/>
            <person name="Chatterji S."/>
            <person name="Chinwalla A."/>
            <person name="Civetta A."/>
            <person name="Clifton S.W."/>
            <person name="Comeron J.M."/>
            <person name="Costello J.C."/>
            <person name="Coyne J.A."/>
            <person name="Daub J."/>
            <person name="David R.G."/>
            <person name="Delcher A.L."/>
            <person name="Delehaunty K."/>
            <person name="Do C.B."/>
            <person name="Ebling H."/>
            <person name="Edwards K."/>
            <person name="Eickbush T."/>
            <person name="Evans J.D."/>
            <person name="Filipski A."/>
            <person name="Findeiss S."/>
            <person name="Freyhult E."/>
            <person name="Fulton L."/>
            <person name="Fulton R."/>
            <person name="Garcia A.C."/>
            <person name="Gardiner A."/>
            <person name="Garfield D.A."/>
            <person name="Garvin B.E."/>
            <person name="Gibson G."/>
            <person name="Gilbert D."/>
            <person name="Gnerre S."/>
            <person name="Godfrey J."/>
            <person name="Good R."/>
            <person name="Gotea V."/>
            <person name="Gravely B."/>
            <person name="Greenberg A.J."/>
            <person name="Griffiths-Jones S."/>
            <person name="Gross S."/>
            <person name="Guigo R."/>
            <person name="Gustafson E.A."/>
            <person name="Haerty W."/>
            <person name="Hahn M.W."/>
            <person name="Halligan D.L."/>
            <person name="Halpern A.L."/>
            <person name="Halter G.M."/>
            <person name="Han M.V."/>
            <person name="Heger A."/>
            <person name="Hillier L."/>
            <person name="Hinrichs A.S."/>
            <person name="Holmes I."/>
            <person name="Hoskins R.A."/>
            <person name="Hubisz M.J."/>
            <person name="Hultmark D."/>
            <person name="Huntley M.A."/>
            <person name="Jaffe D.B."/>
            <person name="Jagadeeshan S."/>
            <person name="Jeck W.R."/>
            <person name="Johnson J."/>
            <person name="Jones C.D."/>
            <person name="Jordan W.C."/>
            <person name="Karpen G.H."/>
            <person name="Kataoka E."/>
            <person name="Keightley P.D."/>
            <person name="Kheradpour P."/>
            <person name="Kirkness E.F."/>
            <person name="Koerich L.B."/>
            <person name="Kristiansen K."/>
            <person name="Kudrna D."/>
            <person name="Kulathinal R.J."/>
            <person name="Kumar S."/>
            <person name="Kwok R."/>
            <person name="Lander E."/>
            <person name="Langley C.H."/>
            <person name="Lapoint R."/>
            <person name="Lazzaro B.P."/>
            <person name="Lee S.J."/>
            <person name="Levesque L."/>
            <person name="Li R."/>
            <person name="Lin C.F."/>
            <person name="Lin M.F."/>
            <person name="Lindblad-Toh K."/>
            <person name="Llopart A."/>
            <person name="Long M."/>
            <person name="Low L."/>
            <person name="Lozovsky E."/>
            <person name="Lu J."/>
            <person name="Luo M."/>
            <person name="Machado C.A."/>
            <person name="Makalowski W."/>
            <person name="Marzo M."/>
            <person name="Matsuda M."/>
            <person name="Matzkin L."/>
            <person name="McAllister B."/>
            <person name="McBride C.S."/>
            <person name="McKernan B."/>
            <person name="McKernan K."/>
            <person name="Mendez-Lago M."/>
            <person name="Minx P."/>
            <person name="Mollenhauer M.U."/>
            <person name="Montooth K."/>
            <person name="Mount S.M."/>
            <person name="Mu X."/>
            <person name="Myers E."/>
            <person name="Negre B."/>
            <person name="Newfeld S."/>
            <person name="Nielsen R."/>
            <person name="Noor M.A."/>
            <person name="O'Grady P."/>
            <person name="Pachter L."/>
            <person name="Papaceit M."/>
            <person name="Parisi M.J."/>
            <person name="Parisi M."/>
            <person name="Parts L."/>
            <person name="Pedersen J.S."/>
            <person name="Pesole G."/>
            <person name="Phillippy A.M."/>
            <person name="Ponting C.P."/>
            <person name="Pop M."/>
            <person name="Porcelli D."/>
            <person name="Powell J.R."/>
            <person name="Prohaska S."/>
            <person name="Pruitt K."/>
            <person name="Puig M."/>
            <person name="Quesneville H."/>
            <person name="Ram K.R."/>
            <person name="Rand D."/>
            <person name="Rasmussen M.D."/>
            <person name="Reed L.K."/>
            <person name="Reenan R."/>
            <person name="Reily A."/>
            <person name="Remington K.A."/>
            <person name="Rieger T.T."/>
            <person name="Ritchie M.G."/>
            <person name="Robin C."/>
            <person name="Rogers Y.H."/>
            <person name="Rohde C."/>
            <person name="Rozas J."/>
            <person name="Rubenfield M.J."/>
            <person name="Ruiz A."/>
            <person name="Russo S."/>
            <person name="Salzberg S.L."/>
            <person name="Sanchez-Gracia A."/>
            <person name="Saranga D.J."/>
            <person name="Sato H."/>
            <person name="Schaeffer S.W."/>
            <person name="Schatz M.C."/>
            <person name="Schlenke T."/>
            <person name="Schwartz R."/>
            <person name="Segarra C."/>
            <person name="Singh R.S."/>
            <person name="Sirot L."/>
            <person name="Sirota M."/>
            <person name="Sisneros N.B."/>
            <person name="Smith C.D."/>
            <person name="Smith T.F."/>
            <person name="Spieth J."/>
            <person name="Stage D.E."/>
            <person name="Stark A."/>
            <person name="Stephan W."/>
            <person name="Strausberg R.L."/>
            <person name="Strempel S."/>
            <person name="Sturgill D."/>
            <person name="Sutton G."/>
            <person name="Sutton G.G."/>
            <person name="Tao W."/>
            <person name="Teichmann S."/>
            <person name="Tobari Y.N."/>
            <person name="Tomimura Y."/>
            <person name="Tsolas J.M."/>
            <person name="Valente V.L."/>
            <person name="Venter E."/>
            <person name="Venter J.C."/>
            <person name="Vicario S."/>
            <person name="Vieira F.G."/>
            <person name="Vilella A.J."/>
            <person name="Villasante A."/>
            <person name="Walenz B."/>
            <person name="Wang J."/>
            <person name="Wasserman M."/>
            <person name="Watts T."/>
            <person name="Wilson D."/>
            <person name="Wilson R.K."/>
            <person name="Wing R.A."/>
            <person name="Wolfner M.F."/>
            <person name="Wong A."/>
            <person name="Wong G.K."/>
            <person name="Wu C.I."/>
            <person name="Wu G."/>
            <person name="Yamamoto D."/>
            <person name="Yang H.P."/>
            <person name="Yang S.P."/>
            <person name="Yorke J.A."/>
            <person name="Yoshida K."/>
            <person name="Zdobnov E."/>
            <person name="Zhang P."/>
            <person name="Zhang Y."/>
            <person name="Zimin A.V."/>
            <person name="Baldwin J."/>
            <person name="Abdouelleil A."/>
            <person name="Abdulkadir J."/>
            <person name="Abebe A."/>
            <person name="Abera B."/>
            <person name="Abreu J."/>
            <person name="Acer S.C."/>
            <person name="Aftuck L."/>
            <person name="Alexander A."/>
            <person name="An P."/>
            <person name="Anderson E."/>
            <person name="Anderson S."/>
            <person name="Arachi H."/>
            <person name="Azer M."/>
            <person name="Bachantsang P."/>
            <person name="Barry A."/>
            <person name="Bayul T."/>
            <person name="Berlin A."/>
            <person name="Bessette D."/>
            <person name="Bloom T."/>
            <person name="Blye J."/>
            <person name="Boguslavskiy L."/>
            <person name="Bonnet C."/>
            <person name="Boukhgalter B."/>
            <person name="Bourzgui I."/>
            <person name="Brown A."/>
            <person name="Cahill P."/>
            <person name="Channer S."/>
            <person name="Cheshatsang Y."/>
            <person name="Chuda L."/>
            <person name="Citroen M."/>
            <person name="Collymore A."/>
            <person name="Cooke P."/>
            <person name="Costello M."/>
            <person name="D'Aco K."/>
            <person name="Daza R."/>
            <person name="De Haan G."/>
            <person name="DeGray S."/>
            <person name="DeMaso C."/>
            <person name="Dhargay N."/>
            <person name="Dooley K."/>
            <person name="Dooley E."/>
            <person name="Doricent M."/>
            <person name="Dorje P."/>
            <person name="Dorjee K."/>
            <person name="Dupes A."/>
            <person name="Elong R."/>
            <person name="Falk J."/>
            <person name="Farina A."/>
            <person name="Faro S."/>
            <person name="Ferguson D."/>
            <person name="Fisher S."/>
            <person name="Foley C.D."/>
            <person name="Franke A."/>
            <person name="Friedrich D."/>
            <person name="Gadbois L."/>
            <person name="Gearin G."/>
            <person name="Gearin C.R."/>
            <person name="Giannoukos G."/>
            <person name="Goode T."/>
            <person name="Graham J."/>
            <person name="Grandbois E."/>
            <person name="Grewal S."/>
            <person name="Gyaltsen K."/>
            <person name="Hafez N."/>
            <person name="Hagos B."/>
            <person name="Hall J."/>
            <person name="Henson C."/>
            <person name="Hollinger A."/>
            <person name="Honan T."/>
            <person name="Huard M.D."/>
            <person name="Hughes L."/>
            <person name="Hurhula B."/>
            <person name="Husby M.E."/>
            <person name="Kamat A."/>
            <person name="Kanga B."/>
            <person name="Kashin S."/>
            <person name="Khazanovich D."/>
            <person name="Kisner P."/>
            <person name="Lance K."/>
            <person name="Lara M."/>
            <person name="Lee W."/>
            <person name="Lennon N."/>
            <person name="Letendre F."/>
            <person name="LeVine R."/>
            <person name="Lipovsky A."/>
            <person name="Liu X."/>
            <person name="Liu J."/>
            <person name="Liu S."/>
            <person name="Lokyitsang T."/>
            <person name="Lokyitsang Y."/>
            <person name="Lubonja R."/>
            <person name="Lui A."/>
            <person name="MacDonald P."/>
            <person name="Magnisalis V."/>
            <person name="Maru K."/>
            <person name="Matthews C."/>
            <person name="McCusker W."/>
            <person name="McDonough S."/>
            <person name="Mehta T."/>
            <person name="Meldrim J."/>
            <person name="Meneus L."/>
            <person name="Mihai O."/>
            <person name="Mihalev A."/>
            <person name="Mihova T."/>
            <person name="Mittelman R."/>
            <person name="Mlenga V."/>
            <person name="Montmayeur A."/>
            <person name="Mulrain L."/>
            <person name="Navidi A."/>
            <person name="Naylor J."/>
            <person name="Negash T."/>
            <person name="Nguyen T."/>
            <person name="Nguyen N."/>
            <person name="Nicol R."/>
            <person name="Norbu C."/>
            <person name="Norbu N."/>
            <person name="Novod N."/>
            <person name="O'Neill B."/>
            <person name="Osman S."/>
            <person name="Markiewicz E."/>
            <person name="Oyono O.L."/>
            <person name="Patti C."/>
            <person name="Phunkhang P."/>
            <person name="Pierre F."/>
            <person name="Priest M."/>
            <person name="Raghuraman S."/>
            <person name="Rege F."/>
            <person name="Reyes R."/>
            <person name="Rise C."/>
            <person name="Rogov P."/>
            <person name="Ross K."/>
            <person name="Ryan E."/>
            <person name="Settipalli S."/>
            <person name="Shea T."/>
            <person name="Sherpa N."/>
            <person name="Shi L."/>
            <person name="Shih D."/>
            <person name="Sparrow T."/>
            <person name="Spaulding J."/>
            <person name="Stalker J."/>
            <person name="Stange-Thomann N."/>
            <person name="Stavropoulos S."/>
            <person name="Stone C."/>
            <person name="Strader C."/>
            <person name="Tesfaye S."/>
            <person name="Thomson T."/>
            <person name="Thoulutsang Y."/>
            <person name="Thoulutsang D."/>
            <person name="Topham K."/>
            <person name="Topping I."/>
            <person name="Tsamla T."/>
            <person name="Vassiliev H."/>
            <person name="Vo A."/>
            <person name="Wangchuk T."/>
            <person name="Wangdi T."/>
            <person name="Weiand M."/>
            <person name="Wilkinson J."/>
            <person name="Wilson A."/>
            <person name="Yadav S."/>
            <person name="Young G."/>
            <person name="Yu Q."/>
            <person name="Zembek L."/>
            <person name="Zhong D."/>
            <person name="Zimmer A."/>
            <person name="Zwirko Z."/>
            <person name="Jaffe D.B."/>
            <person name="Alvarez P."/>
            <person name="Brockman W."/>
            <person name="Butler J."/>
            <person name="Chin C."/>
            <person name="Gnerre S."/>
            <person name="Grabherr M."/>
            <person name="Kleber M."/>
            <person name="Mauceli E."/>
            <person name="MacCallum I."/>
        </authorList>
    </citation>
    <scope>NUCLEOTIDE SEQUENCE [LARGE SCALE GENOMIC DNA]</scope>
    <source>
        <strain evidence="6">Tai18E2 / Tucson 14021-0261.01</strain>
    </source>
</reference>
<dbReference type="InterPro" id="IPR051229">
    <property type="entry name" value="ALYREF_mRNA_export"/>
</dbReference>
<dbReference type="SUPFAM" id="SSF54928">
    <property type="entry name" value="RNA-binding domain, RBD"/>
    <property type="match status" value="1"/>
</dbReference>
<dbReference type="Pfam" id="PF00076">
    <property type="entry name" value="RRM_1"/>
    <property type="match status" value="1"/>
</dbReference>
<name>B4P2H1_DROYA</name>
<dbReference type="Gene3D" id="3.30.70.330">
    <property type="match status" value="1"/>
</dbReference>
<gene>
    <name evidence="5" type="primary">Dyak\GE12174</name>
    <name evidence="5" type="synonym">dyak_GLEANR_1245</name>
    <name evidence="5" type="synonym">GE12174</name>
    <name evidence="5" type="ORF">Dyak_GE12174</name>
</gene>
<dbReference type="EMBL" id="CM000157">
    <property type="protein sequence ID" value="EDW88201.2"/>
    <property type="molecule type" value="Genomic_DNA"/>
</dbReference>
<dbReference type="PANTHER" id="PTHR19965:SF82">
    <property type="entry name" value="THO COMPLEX SUBUNIT 4"/>
    <property type="match status" value="1"/>
</dbReference>
<dbReference type="SMART" id="SM00360">
    <property type="entry name" value="RRM"/>
    <property type="match status" value="1"/>
</dbReference>
<dbReference type="HOGENOM" id="CLU_052367_3_0_1"/>
<dbReference type="GO" id="GO:0006406">
    <property type="term" value="P:mRNA export from nucleus"/>
    <property type="evidence" value="ECO:0007669"/>
    <property type="project" value="TreeGrafter"/>
</dbReference>
<evidence type="ECO:0000313" key="6">
    <source>
        <dbReference type="Proteomes" id="UP000002282"/>
    </source>
</evidence>
<dbReference type="GO" id="GO:0003729">
    <property type="term" value="F:mRNA binding"/>
    <property type="evidence" value="ECO:0007669"/>
    <property type="project" value="TreeGrafter"/>
</dbReference>
<evidence type="ECO:0000313" key="5">
    <source>
        <dbReference type="EMBL" id="EDW88201.2"/>
    </source>
</evidence>
<dbReference type="AlphaFoldDB" id="B4P2H1"/>
<dbReference type="InterPro" id="IPR012677">
    <property type="entry name" value="Nucleotide-bd_a/b_plait_sf"/>
</dbReference>